<protein>
    <submittedName>
        <fullName evidence="2">Uncharacterized protein</fullName>
    </submittedName>
</protein>
<dbReference type="WBParaSite" id="SSTP_0000708300.1">
    <property type="protein sequence ID" value="SSTP_0000708300.1"/>
    <property type="gene ID" value="SSTP_0000708300"/>
</dbReference>
<dbReference type="AlphaFoldDB" id="A0A0K0EC77"/>
<sequence>MQLERSNQRKLLVKKGIFLICFCALLSRKLMGFLGKTIGNSYICFTYSIASTILICLFVIISYFYCYYICLYIILYLFT</sequence>
<keyword evidence="1" id="KW-0472">Membrane</keyword>
<proteinExistence type="predicted"/>
<feature type="transmembrane region" description="Helical" evidence="1">
    <location>
        <begin position="12"/>
        <end position="31"/>
    </location>
</feature>
<accession>A0A0K0EC77</accession>
<evidence type="ECO:0000313" key="2">
    <source>
        <dbReference type="WBParaSite" id="SSTP_0000708300.1"/>
    </source>
</evidence>
<reference evidence="2" key="1">
    <citation type="submission" date="2015-08" db="UniProtKB">
        <authorList>
            <consortium name="WormBaseParasite"/>
        </authorList>
    </citation>
    <scope>IDENTIFICATION</scope>
</reference>
<name>A0A0K0EC77_STRER</name>
<feature type="transmembrane region" description="Helical" evidence="1">
    <location>
        <begin position="51"/>
        <end position="78"/>
    </location>
</feature>
<evidence type="ECO:0000256" key="1">
    <source>
        <dbReference type="SAM" id="Phobius"/>
    </source>
</evidence>
<keyword evidence="1" id="KW-0812">Transmembrane</keyword>
<keyword evidence="1" id="KW-1133">Transmembrane helix</keyword>
<organism evidence="2">
    <name type="scientific">Strongyloides stercoralis</name>
    <name type="common">Threadworm</name>
    <dbReference type="NCBI Taxonomy" id="6248"/>
    <lineage>
        <taxon>Eukaryota</taxon>
        <taxon>Metazoa</taxon>
        <taxon>Ecdysozoa</taxon>
        <taxon>Nematoda</taxon>
        <taxon>Chromadorea</taxon>
        <taxon>Rhabditida</taxon>
        <taxon>Tylenchina</taxon>
        <taxon>Panagrolaimomorpha</taxon>
        <taxon>Strongyloidoidea</taxon>
        <taxon>Strongyloididae</taxon>
        <taxon>Strongyloides</taxon>
    </lineage>
</organism>